<dbReference type="PANTHER" id="PTHR47963">
    <property type="entry name" value="DEAD-BOX ATP-DEPENDENT RNA HELICASE 47, MITOCHONDRIAL"/>
    <property type="match status" value="1"/>
</dbReference>
<dbReference type="GO" id="GO:0005840">
    <property type="term" value="C:ribosome"/>
    <property type="evidence" value="ECO:0007669"/>
    <property type="project" value="TreeGrafter"/>
</dbReference>
<evidence type="ECO:0000256" key="3">
    <source>
        <dbReference type="ARBA" id="ARBA00022806"/>
    </source>
</evidence>
<comment type="similarity">
    <text evidence="6">Belongs to the DEAD box helicase family.</text>
</comment>
<dbReference type="InterPro" id="IPR014001">
    <property type="entry name" value="Helicase_ATP-bd"/>
</dbReference>
<dbReference type="CDD" id="cd00268">
    <property type="entry name" value="DEADc"/>
    <property type="match status" value="1"/>
</dbReference>
<dbReference type="SMART" id="SM00487">
    <property type="entry name" value="DEXDc"/>
    <property type="match status" value="1"/>
</dbReference>
<dbReference type="InterPro" id="IPR014014">
    <property type="entry name" value="RNA_helicase_DEAD_Q_motif"/>
</dbReference>
<evidence type="ECO:0000259" key="7">
    <source>
        <dbReference type="PROSITE" id="PS51192"/>
    </source>
</evidence>
<evidence type="ECO:0000256" key="4">
    <source>
        <dbReference type="ARBA" id="ARBA00022840"/>
    </source>
</evidence>
<dbReference type="KEGG" id="hprf:HLPR_15810"/>
<sequence length="387" mass="43865">MNNFAKLNINEKIINGLKKENITIPTKIQSDSIADILEGNDVIAEAVTGSGKTLAFLLPSFEKIDTSSKELHTIVIVPTHELALQINNVIKALAKNSEFPVRSVLIIGQVNIKRQIEYLKAKPHIVVGTPGRILELIKLKKIKAHQTKTIVIDEADKMLSDNNMSTVKAIIKTTLRDRQVLAFSASISERTKERAREVMKEPKLISLTGEKINSDIKHIFVRAERRDKIDLLRKIIHALKHPKVIVFINRNEKVQEVVLKLSHHKIATVGIYGNAEKNERKQALDFFRNGRANVMVASDVGARGLDFKNVTHIINLDLPEDLNEYTHRVGRTGRNGKKGTAISIITSREEESMNIIEKRNKIELDERIIYNGKLLTFDQYNNNFKER</sequence>
<keyword evidence="11" id="KW-1185">Reference proteome</keyword>
<dbReference type="PROSITE" id="PS51192">
    <property type="entry name" value="HELICASE_ATP_BIND_1"/>
    <property type="match status" value="1"/>
</dbReference>
<feature type="domain" description="Helicase C-terminal" evidence="8">
    <location>
        <begin position="231"/>
        <end position="376"/>
    </location>
</feature>
<dbReference type="AlphaFoldDB" id="A0AAU9E5C2"/>
<evidence type="ECO:0000259" key="9">
    <source>
        <dbReference type="PROSITE" id="PS51195"/>
    </source>
</evidence>
<feature type="short sequence motif" description="Q motif" evidence="5">
    <location>
        <begin position="2"/>
        <end position="30"/>
    </location>
</feature>
<dbReference type="SUPFAM" id="SSF52540">
    <property type="entry name" value="P-loop containing nucleoside triphosphate hydrolases"/>
    <property type="match status" value="1"/>
</dbReference>
<feature type="domain" description="Helicase ATP-binding" evidence="7">
    <location>
        <begin position="33"/>
        <end position="205"/>
    </location>
</feature>
<dbReference type="CDD" id="cd18787">
    <property type="entry name" value="SF2_C_DEAD"/>
    <property type="match status" value="1"/>
</dbReference>
<evidence type="ECO:0000313" key="10">
    <source>
        <dbReference type="EMBL" id="BEP29250.1"/>
    </source>
</evidence>
<dbReference type="RefSeq" id="WP_338534904.1">
    <property type="nucleotide sequence ID" value="NZ_AP028654.1"/>
</dbReference>
<dbReference type="Pfam" id="PF00270">
    <property type="entry name" value="DEAD"/>
    <property type="match status" value="1"/>
</dbReference>
<dbReference type="Proteomes" id="UP001321786">
    <property type="component" value="Chromosome"/>
</dbReference>
<evidence type="ECO:0000256" key="2">
    <source>
        <dbReference type="ARBA" id="ARBA00022801"/>
    </source>
</evidence>
<feature type="domain" description="DEAD-box RNA helicase Q" evidence="9">
    <location>
        <begin position="2"/>
        <end position="30"/>
    </location>
</feature>
<evidence type="ECO:0000313" key="11">
    <source>
        <dbReference type="Proteomes" id="UP001321786"/>
    </source>
</evidence>
<dbReference type="PROSITE" id="PS51194">
    <property type="entry name" value="HELICASE_CTER"/>
    <property type="match status" value="1"/>
</dbReference>
<dbReference type="SMART" id="SM00490">
    <property type="entry name" value="HELICc"/>
    <property type="match status" value="1"/>
</dbReference>
<evidence type="ECO:0000256" key="6">
    <source>
        <dbReference type="RuleBase" id="RU000492"/>
    </source>
</evidence>
<keyword evidence="3 6" id="KW-0347">Helicase</keyword>
<keyword evidence="4 6" id="KW-0067">ATP-binding</keyword>
<dbReference type="InterPro" id="IPR011545">
    <property type="entry name" value="DEAD/DEAH_box_helicase_dom"/>
</dbReference>
<dbReference type="GO" id="GO:0005829">
    <property type="term" value="C:cytosol"/>
    <property type="evidence" value="ECO:0007669"/>
    <property type="project" value="TreeGrafter"/>
</dbReference>
<keyword evidence="1 6" id="KW-0547">Nucleotide-binding</keyword>
<dbReference type="PROSITE" id="PS00039">
    <property type="entry name" value="DEAD_ATP_HELICASE"/>
    <property type="match status" value="1"/>
</dbReference>
<protein>
    <submittedName>
        <fullName evidence="10">DEAD/DEAH box helicase</fullName>
    </submittedName>
</protein>
<dbReference type="InterPro" id="IPR044742">
    <property type="entry name" value="DEAD/DEAH_RhlB"/>
</dbReference>
<evidence type="ECO:0000259" key="8">
    <source>
        <dbReference type="PROSITE" id="PS51194"/>
    </source>
</evidence>
<keyword evidence="2 6" id="KW-0378">Hydrolase</keyword>
<accession>A0AAU9E5C2</accession>
<dbReference type="GO" id="GO:0003724">
    <property type="term" value="F:RNA helicase activity"/>
    <property type="evidence" value="ECO:0007669"/>
    <property type="project" value="InterPro"/>
</dbReference>
<name>A0AAU9E5C2_9FIRM</name>
<evidence type="ECO:0000256" key="5">
    <source>
        <dbReference type="PROSITE-ProRule" id="PRU00552"/>
    </source>
</evidence>
<dbReference type="Gene3D" id="3.40.50.300">
    <property type="entry name" value="P-loop containing nucleotide triphosphate hydrolases"/>
    <property type="match status" value="2"/>
</dbReference>
<dbReference type="GO" id="GO:0005524">
    <property type="term" value="F:ATP binding"/>
    <property type="evidence" value="ECO:0007669"/>
    <property type="project" value="UniProtKB-KW"/>
</dbReference>
<gene>
    <name evidence="10" type="ORF">HLPR_15810</name>
</gene>
<dbReference type="GO" id="GO:0009409">
    <property type="term" value="P:response to cold"/>
    <property type="evidence" value="ECO:0007669"/>
    <property type="project" value="TreeGrafter"/>
</dbReference>
<dbReference type="InterPro" id="IPR000629">
    <property type="entry name" value="RNA-helicase_DEAD-box_CS"/>
</dbReference>
<reference evidence="10 11" key="1">
    <citation type="submission" date="2023-08" db="EMBL/GenBank/DDBJ databases">
        <title>Helicovermis profunda gen. nov., sp. nov., a novel mesophilic, fermentative bacterium within the Bacillota from a deep-sea hydrothermal vent chimney.</title>
        <authorList>
            <person name="Miyazaki U."/>
            <person name="Mizutani D."/>
            <person name="Hashimoto Y."/>
            <person name="Tame A."/>
            <person name="Sawayama S."/>
            <person name="Miyazaki J."/>
            <person name="Takai K."/>
            <person name="Nakagawa S."/>
        </authorList>
    </citation>
    <scope>NUCLEOTIDE SEQUENCE [LARGE SCALE GENOMIC DNA]</scope>
    <source>
        <strain evidence="10 11">S502</strain>
    </source>
</reference>
<dbReference type="GO" id="GO:0016787">
    <property type="term" value="F:hydrolase activity"/>
    <property type="evidence" value="ECO:0007669"/>
    <property type="project" value="UniProtKB-KW"/>
</dbReference>
<dbReference type="InterPro" id="IPR050547">
    <property type="entry name" value="DEAD_box_RNA_helicases"/>
</dbReference>
<organism evidence="10 11">
    <name type="scientific">Helicovermis profundi</name>
    <dbReference type="NCBI Taxonomy" id="3065157"/>
    <lineage>
        <taxon>Bacteria</taxon>
        <taxon>Bacillati</taxon>
        <taxon>Bacillota</taxon>
        <taxon>Clostridia</taxon>
        <taxon>Helicovermis</taxon>
    </lineage>
</organism>
<evidence type="ECO:0000256" key="1">
    <source>
        <dbReference type="ARBA" id="ARBA00022741"/>
    </source>
</evidence>
<dbReference type="Pfam" id="PF00271">
    <property type="entry name" value="Helicase_C"/>
    <property type="match status" value="1"/>
</dbReference>
<dbReference type="InterPro" id="IPR027417">
    <property type="entry name" value="P-loop_NTPase"/>
</dbReference>
<dbReference type="EMBL" id="AP028654">
    <property type="protein sequence ID" value="BEP29250.1"/>
    <property type="molecule type" value="Genomic_DNA"/>
</dbReference>
<dbReference type="PANTHER" id="PTHR47963:SF7">
    <property type="entry name" value="ATP-DEPENDENT RNA HELICASE YFML-RELATED"/>
    <property type="match status" value="1"/>
</dbReference>
<dbReference type="GO" id="GO:0033592">
    <property type="term" value="F:RNA strand annealing activity"/>
    <property type="evidence" value="ECO:0007669"/>
    <property type="project" value="TreeGrafter"/>
</dbReference>
<proteinExistence type="inferred from homology"/>
<dbReference type="PROSITE" id="PS51195">
    <property type="entry name" value="Q_MOTIF"/>
    <property type="match status" value="1"/>
</dbReference>
<dbReference type="InterPro" id="IPR001650">
    <property type="entry name" value="Helicase_C-like"/>
</dbReference>